<dbReference type="AlphaFoldDB" id="X6P4S7"/>
<dbReference type="InterPro" id="IPR001680">
    <property type="entry name" value="WD40_rpt"/>
</dbReference>
<reference evidence="4 5" key="1">
    <citation type="journal article" date="2013" name="Curr. Biol.">
        <title>The Genome of the Foraminiferan Reticulomyxa filosa.</title>
        <authorList>
            <person name="Glockner G."/>
            <person name="Hulsmann N."/>
            <person name="Schleicher M."/>
            <person name="Noegel A.A."/>
            <person name="Eichinger L."/>
            <person name="Gallinger C."/>
            <person name="Pawlowski J."/>
            <person name="Sierra R."/>
            <person name="Euteneuer U."/>
            <person name="Pillet L."/>
            <person name="Moustafa A."/>
            <person name="Platzer M."/>
            <person name="Groth M."/>
            <person name="Szafranski K."/>
            <person name="Schliwa M."/>
        </authorList>
    </citation>
    <scope>NUCLEOTIDE SEQUENCE [LARGE SCALE GENOMIC DNA]</scope>
</reference>
<dbReference type="InterPro" id="IPR019775">
    <property type="entry name" value="WD40_repeat_CS"/>
</dbReference>
<dbReference type="PROSITE" id="PS50294">
    <property type="entry name" value="WD_REPEATS_REGION"/>
    <property type="match status" value="4"/>
</dbReference>
<dbReference type="OrthoDB" id="5980302at2759"/>
<dbReference type="PRINTS" id="PR00320">
    <property type="entry name" value="GPROTEINBRPT"/>
</dbReference>
<dbReference type="PROSITE" id="PS50082">
    <property type="entry name" value="WD_REPEATS_2"/>
    <property type="match status" value="4"/>
</dbReference>
<dbReference type="InterPro" id="IPR036322">
    <property type="entry name" value="WD40_repeat_dom_sf"/>
</dbReference>
<dbReference type="SUPFAM" id="SSF50978">
    <property type="entry name" value="WD40 repeat-like"/>
    <property type="match status" value="1"/>
</dbReference>
<feature type="repeat" description="WD" evidence="3">
    <location>
        <begin position="129"/>
        <end position="170"/>
    </location>
</feature>
<feature type="repeat" description="WD" evidence="3">
    <location>
        <begin position="213"/>
        <end position="254"/>
    </location>
</feature>
<accession>X6P4S7</accession>
<comment type="caution">
    <text evidence="4">The sequence shown here is derived from an EMBL/GenBank/DDBJ whole genome shotgun (WGS) entry which is preliminary data.</text>
</comment>
<dbReference type="EMBL" id="ASPP01003693">
    <property type="protein sequence ID" value="ETO33084.1"/>
    <property type="molecule type" value="Genomic_DNA"/>
</dbReference>
<evidence type="ECO:0000256" key="3">
    <source>
        <dbReference type="PROSITE-ProRule" id="PRU00221"/>
    </source>
</evidence>
<dbReference type="PANTHER" id="PTHR19848:SF8">
    <property type="entry name" value="F-BOX AND WD REPEAT DOMAIN CONTAINING 7"/>
    <property type="match status" value="1"/>
</dbReference>
<proteinExistence type="predicted"/>
<dbReference type="InterPro" id="IPR015943">
    <property type="entry name" value="WD40/YVTN_repeat-like_dom_sf"/>
</dbReference>
<feature type="repeat" description="WD" evidence="3">
    <location>
        <begin position="298"/>
        <end position="332"/>
    </location>
</feature>
<organism evidence="4 5">
    <name type="scientific">Reticulomyxa filosa</name>
    <dbReference type="NCBI Taxonomy" id="46433"/>
    <lineage>
        <taxon>Eukaryota</taxon>
        <taxon>Sar</taxon>
        <taxon>Rhizaria</taxon>
        <taxon>Retaria</taxon>
        <taxon>Foraminifera</taxon>
        <taxon>Monothalamids</taxon>
        <taxon>Reticulomyxidae</taxon>
        <taxon>Reticulomyxa</taxon>
    </lineage>
</organism>
<dbReference type="CDD" id="cd00200">
    <property type="entry name" value="WD40"/>
    <property type="match status" value="1"/>
</dbReference>
<evidence type="ECO:0000313" key="4">
    <source>
        <dbReference type="EMBL" id="ETO33084.1"/>
    </source>
</evidence>
<dbReference type="Pfam" id="PF00400">
    <property type="entry name" value="WD40"/>
    <property type="match status" value="5"/>
</dbReference>
<protein>
    <submittedName>
        <fullName evidence="4">WD-40 repeat protein</fullName>
    </submittedName>
</protein>
<feature type="non-terminal residue" evidence="4">
    <location>
        <position position="1"/>
    </location>
</feature>
<dbReference type="SMART" id="SM00320">
    <property type="entry name" value="WD40"/>
    <property type="match status" value="6"/>
</dbReference>
<name>X6P4S7_RETFI</name>
<gene>
    <name evidence="4" type="ORF">RFI_04022</name>
</gene>
<evidence type="ECO:0000256" key="2">
    <source>
        <dbReference type="ARBA" id="ARBA00022737"/>
    </source>
</evidence>
<feature type="repeat" description="WD" evidence="3">
    <location>
        <begin position="87"/>
        <end position="128"/>
    </location>
</feature>
<dbReference type="Proteomes" id="UP000023152">
    <property type="component" value="Unassembled WGS sequence"/>
</dbReference>
<dbReference type="Gene3D" id="2.130.10.10">
    <property type="entry name" value="YVTN repeat-like/Quinoprotein amine dehydrogenase"/>
    <property type="match status" value="3"/>
</dbReference>
<sequence length="332" mass="37469">RTKEIEMIIANWIYSLSIKKGWIDDFDVIIIRYILRKYFKPLNILQASHGYANSVKFSHDNSKVVLGCGNGTVTILDITLKEDAQMLMGHTNAVHCAQFSRDGKMIVSCSSDKTIRLWSVKLRQEIRKLGGHTDAVTITQFSPNGKTIVSVSLDKIIRLWDVESGQEIMQMKGYRGNVNDIQFSFDGQRIVLASDNGEIEILDVLSGEIICELNGHLRDVLKAQFSSDDLHVISCSKDRTIRVWDAASGQQIRQSLVQLDNIFYILLFANIEQAIVLYTWEKKIGLLDLKTGIEMQRLKKNAQSLIAIDVSSDNNTIVSAYKDGAIQLWKSL</sequence>
<keyword evidence="1 3" id="KW-0853">WD repeat</keyword>
<keyword evidence="5" id="KW-1185">Reference proteome</keyword>
<dbReference type="PANTHER" id="PTHR19848">
    <property type="entry name" value="WD40 REPEAT PROTEIN"/>
    <property type="match status" value="1"/>
</dbReference>
<dbReference type="PROSITE" id="PS00678">
    <property type="entry name" value="WD_REPEATS_1"/>
    <property type="match status" value="2"/>
</dbReference>
<keyword evidence="2" id="KW-0677">Repeat</keyword>
<evidence type="ECO:0000313" key="5">
    <source>
        <dbReference type="Proteomes" id="UP000023152"/>
    </source>
</evidence>
<evidence type="ECO:0000256" key="1">
    <source>
        <dbReference type="ARBA" id="ARBA00022574"/>
    </source>
</evidence>
<dbReference type="InterPro" id="IPR020472">
    <property type="entry name" value="WD40_PAC1"/>
</dbReference>